<evidence type="ECO:0008006" key="3">
    <source>
        <dbReference type="Google" id="ProtNLM"/>
    </source>
</evidence>
<feature type="non-terminal residue" evidence="2">
    <location>
        <position position="1"/>
    </location>
</feature>
<proteinExistence type="predicted"/>
<accession>A0A1B6KG07</accession>
<dbReference type="EMBL" id="GEBQ01029611">
    <property type="protein sequence ID" value="JAT10366.1"/>
    <property type="molecule type" value="Transcribed_RNA"/>
</dbReference>
<evidence type="ECO:0000256" key="1">
    <source>
        <dbReference type="SAM" id="Phobius"/>
    </source>
</evidence>
<gene>
    <name evidence="2" type="ORF">g.53502</name>
</gene>
<reference evidence="2" key="1">
    <citation type="submission" date="2015-11" db="EMBL/GenBank/DDBJ databases">
        <title>De novo transcriptome assembly of four potential Pierce s Disease insect vectors from Arizona vineyards.</title>
        <authorList>
            <person name="Tassone E.E."/>
        </authorList>
    </citation>
    <scope>NUCLEOTIDE SEQUENCE</scope>
</reference>
<sequence>TRPLPNNTMAHLQTLCTVLACVIIYLTYRCDGETRRLQIRCKPCEGDDCKFEPETCKYGITRDICGRMVCAKGPGMRCGGPNHILGRCGAGMRCECERCTGCSLDTAECNFASLLCFKK</sequence>
<feature type="transmembrane region" description="Helical" evidence="1">
    <location>
        <begin position="12"/>
        <end position="28"/>
    </location>
</feature>
<keyword evidence="1" id="KW-1133">Transmembrane helix</keyword>
<keyword evidence="1" id="KW-0472">Membrane</keyword>
<dbReference type="Pfam" id="PF07327">
    <property type="entry name" value="Neuroparsin"/>
    <property type="match status" value="1"/>
</dbReference>
<keyword evidence="1" id="KW-0812">Transmembrane</keyword>
<dbReference type="AlphaFoldDB" id="A0A1B6KG07"/>
<organism evidence="2">
    <name type="scientific">Graphocephala atropunctata</name>
    <dbReference type="NCBI Taxonomy" id="36148"/>
    <lineage>
        <taxon>Eukaryota</taxon>
        <taxon>Metazoa</taxon>
        <taxon>Ecdysozoa</taxon>
        <taxon>Arthropoda</taxon>
        <taxon>Hexapoda</taxon>
        <taxon>Insecta</taxon>
        <taxon>Pterygota</taxon>
        <taxon>Neoptera</taxon>
        <taxon>Paraneoptera</taxon>
        <taxon>Hemiptera</taxon>
        <taxon>Auchenorrhyncha</taxon>
        <taxon>Membracoidea</taxon>
        <taxon>Cicadellidae</taxon>
        <taxon>Cicadellinae</taxon>
        <taxon>Cicadellini</taxon>
        <taxon>Graphocephala</taxon>
    </lineage>
</organism>
<dbReference type="InterPro" id="IPR010850">
    <property type="entry name" value="Neuroparsin"/>
</dbReference>
<evidence type="ECO:0000313" key="2">
    <source>
        <dbReference type="EMBL" id="JAT10366.1"/>
    </source>
</evidence>
<name>A0A1B6KG07_9HEMI</name>
<protein>
    <recommendedName>
        <fullName evidence="3">Neuroparsin</fullName>
    </recommendedName>
</protein>
<dbReference type="Gene3D" id="4.10.40.20">
    <property type="match status" value="1"/>
</dbReference>